<dbReference type="AlphaFoldDB" id="A0AAD8ZZG4"/>
<proteinExistence type="predicted"/>
<evidence type="ECO:0000313" key="3">
    <source>
        <dbReference type="Proteomes" id="UP001243330"/>
    </source>
</evidence>
<dbReference type="EMBL" id="JAQOWY010000877">
    <property type="protein sequence ID" value="KAK1838224.1"/>
    <property type="molecule type" value="Genomic_DNA"/>
</dbReference>
<reference evidence="2" key="1">
    <citation type="submission" date="2023-01" db="EMBL/GenBank/DDBJ databases">
        <title>Colletotrichum chrysophilum M932 genome sequence.</title>
        <authorList>
            <person name="Baroncelli R."/>
        </authorList>
    </citation>
    <scope>NUCLEOTIDE SEQUENCE</scope>
    <source>
        <strain evidence="2">M932</strain>
    </source>
</reference>
<name>A0AAD8ZZG4_9PEZI</name>
<accession>A0AAD8ZZG4</accession>
<gene>
    <name evidence="2" type="ORF">CCHR01_19153</name>
</gene>
<comment type="caution">
    <text evidence="2">The sequence shown here is derived from an EMBL/GenBank/DDBJ whole genome shotgun (WGS) entry which is preliminary data.</text>
</comment>
<keyword evidence="3" id="KW-1185">Reference proteome</keyword>
<sequence length="179" mass="19538">MSFDVTWPSGPIIQTSERHPAVACEKFGRRFSAFSRSDSAVTQTTSRKGKGRECRRGWGGRKKQSKSKHGGSGLPGPPGGLPLNWKDRTFPGTVSSQCLLLLLHHLLPTLLSTTSSRNARALHRTAPHRTAPHSELRVFRGLGTFPGDLGDPASRPLARMLIISPAPNEFPNKLQSQKV</sequence>
<evidence type="ECO:0000313" key="2">
    <source>
        <dbReference type="EMBL" id="KAK1838224.1"/>
    </source>
</evidence>
<evidence type="ECO:0000256" key="1">
    <source>
        <dbReference type="SAM" id="MobiDB-lite"/>
    </source>
</evidence>
<feature type="region of interest" description="Disordered" evidence="1">
    <location>
        <begin position="36"/>
        <end position="84"/>
    </location>
</feature>
<dbReference type="Proteomes" id="UP001243330">
    <property type="component" value="Unassembled WGS sequence"/>
</dbReference>
<protein>
    <submittedName>
        <fullName evidence="2">Uncharacterized protein</fullName>
    </submittedName>
</protein>
<organism evidence="2 3">
    <name type="scientific">Colletotrichum chrysophilum</name>
    <dbReference type="NCBI Taxonomy" id="1836956"/>
    <lineage>
        <taxon>Eukaryota</taxon>
        <taxon>Fungi</taxon>
        <taxon>Dikarya</taxon>
        <taxon>Ascomycota</taxon>
        <taxon>Pezizomycotina</taxon>
        <taxon>Sordariomycetes</taxon>
        <taxon>Hypocreomycetidae</taxon>
        <taxon>Glomerellales</taxon>
        <taxon>Glomerellaceae</taxon>
        <taxon>Colletotrichum</taxon>
        <taxon>Colletotrichum gloeosporioides species complex</taxon>
    </lineage>
</organism>
<feature type="compositionally biased region" description="Basic residues" evidence="1">
    <location>
        <begin position="58"/>
        <end position="69"/>
    </location>
</feature>